<dbReference type="InterPro" id="IPR019775">
    <property type="entry name" value="WD40_repeat_CS"/>
</dbReference>
<dbReference type="PATRIC" id="fig|394096.3.peg.3500"/>
<evidence type="ECO:0000256" key="2">
    <source>
        <dbReference type="ARBA" id="ARBA00022737"/>
    </source>
</evidence>
<dbReference type="CDD" id="cd14014">
    <property type="entry name" value="STKc_PknB_like"/>
    <property type="match status" value="1"/>
</dbReference>
<evidence type="ECO:0000256" key="3">
    <source>
        <dbReference type="PROSITE-ProRule" id="PRU00221"/>
    </source>
</evidence>
<dbReference type="InterPro" id="IPR020472">
    <property type="entry name" value="WD40_PAC1"/>
</dbReference>
<sequence>MEVSKALPKGETDRYDISGEFAHGAIGRILHARDRRLNRPVAIKELIFPGGTVEARFVTEAFITARLQHPSIVPVYDAGRWETGEPFYAMKFVSGRSLADVISETKTLQDRLALLPHVLAVAEAIAYAHTERVIHRDLKPANVLVGDFGETVVIDWGLAKDLSDKNTSDIGGMTTPLGVDPSLTHLGTVVGTPAYMPPEQAAGRAVDERADVYALGAILYHLLAGIRPYDTGSSAQVIDQVVRGPPPPLAKRQKGIPADLLTIVAKAMARDPAQRYATARELAEDLRRFQTGQIVAAHAYSWRERMWRFIRRYRSAVLVSSGAFLLLLLLGTAGVIRIMAERDRAESKQREAEVARQDAERARQLERERADELTLMHARTSVDRDPNEVIPWLRSLSPNFARWSAVRTIAADAQARGFAIVLRGHSQTVDDLAFTRDGRYLVTVSDDSTVRRWDMRGGGTRVLTGHTDEVWRLSLSSDGKLLATAGKDRTARIWNLETEESRVISGFPGPVDSVLFTPDDKQLIVTNRGDGLVRIWNVATGALDRTLTTGMSRLSQLARSPDGRYLLVLALQSPQAQLWDLQQNTSRLLDHDGTVTTIAFSPRGNLAITGALDQTVRSWDPATGKGRILGQRLGTLSSLAFSPDGAQLAAGTLEGQVRLWNLDTGKSDLLGSHEGRVNEILFSRDGRLMATSSDDRTARLWELANGHSRILRGNQGAVYSMDFSPDGEWLAMGSYDSTARLFAVKAEPNRLLVKTSVALNSLVASPSGQLMAALGGDGALRLVDVNTRTVLFREQLGTGEQFPIQFSPNNHWLAAGDSAGRVRLWALSSGQPARQLIGHAGTVTAIAFSQDGLNLATADTTGEIRLWEPVSGQMRLLGRHDHEVLQLTFSHDGKSLASGSKKGELRVWDIATGNFKALPGHDGEIRSVLFYPDDKRLVSGSLDHTLRIWDLETGSSLKAPGSGNGVQKIVMSQDGSLLISASVKDGILRLWDGKTGASRGVFQGHQGDITDVALSPDGRRVASSSVDTTVRLWDLETNESRVLRGHAARATGVVFLDDQHLASCGWDATLRSWADDLPTDPEALRAWMSTVGNIP</sequence>
<dbReference type="InterPro" id="IPR036322">
    <property type="entry name" value="WD40_repeat_dom_sf"/>
</dbReference>
<dbReference type="PROSITE" id="PS00108">
    <property type="entry name" value="PROTEIN_KINASE_ST"/>
    <property type="match status" value="1"/>
</dbReference>
<evidence type="ECO:0000313" key="7">
    <source>
        <dbReference type="EMBL" id="KFE68223.1"/>
    </source>
</evidence>
<dbReference type="InterPro" id="IPR015943">
    <property type="entry name" value="WD40/YVTN_repeat-like_dom_sf"/>
</dbReference>
<dbReference type="PRINTS" id="PR00320">
    <property type="entry name" value="GPROTEINBRPT"/>
</dbReference>
<dbReference type="Gene3D" id="3.30.200.20">
    <property type="entry name" value="Phosphorylase Kinase, domain 1"/>
    <property type="match status" value="1"/>
</dbReference>
<dbReference type="PANTHER" id="PTHR19879">
    <property type="entry name" value="TRANSCRIPTION INITIATION FACTOR TFIID"/>
    <property type="match status" value="1"/>
</dbReference>
<evidence type="ECO:0000259" key="6">
    <source>
        <dbReference type="PROSITE" id="PS50011"/>
    </source>
</evidence>
<keyword evidence="1 3" id="KW-0853">WD repeat</keyword>
<organism evidence="7 8">
    <name type="scientific">Hyalangium minutum</name>
    <dbReference type="NCBI Taxonomy" id="394096"/>
    <lineage>
        <taxon>Bacteria</taxon>
        <taxon>Pseudomonadati</taxon>
        <taxon>Myxococcota</taxon>
        <taxon>Myxococcia</taxon>
        <taxon>Myxococcales</taxon>
        <taxon>Cystobacterineae</taxon>
        <taxon>Archangiaceae</taxon>
        <taxon>Hyalangium</taxon>
    </lineage>
</organism>
<keyword evidence="5" id="KW-0812">Transmembrane</keyword>
<gene>
    <name evidence="7" type="ORF">DB31_7460</name>
</gene>
<feature type="repeat" description="WD" evidence="3">
    <location>
        <begin position="463"/>
        <end position="504"/>
    </location>
</feature>
<feature type="coiled-coil region" evidence="4">
    <location>
        <begin position="338"/>
        <end position="376"/>
    </location>
</feature>
<dbReference type="InterPro" id="IPR011047">
    <property type="entry name" value="Quinoprotein_ADH-like_sf"/>
</dbReference>
<dbReference type="Gene3D" id="1.10.510.10">
    <property type="entry name" value="Transferase(Phosphotransferase) domain 1"/>
    <property type="match status" value="1"/>
</dbReference>
<keyword evidence="2" id="KW-0677">Repeat</keyword>
<feature type="domain" description="Protein kinase" evidence="6">
    <location>
        <begin position="15"/>
        <end position="301"/>
    </location>
</feature>
<evidence type="ECO:0000256" key="4">
    <source>
        <dbReference type="SAM" id="Coils"/>
    </source>
</evidence>
<feature type="repeat" description="WD" evidence="3">
    <location>
        <begin position="918"/>
        <end position="959"/>
    </location>
</feature>
<name>A0A085WKL0_9BACT</name>
<dbReference type="InterPro" id="IPR000719">
    <property type="entry name" value="Prot_kinase_dom"/>
</dbReference>
<keyword evidence="5" id="KW-0472">Membrane</keyword>
<feature type="repeat" description="WD" evidence="3">
    <location>
        <begin position="1002"/>
        <end position="1043"/>
    </location>
</feature>
<feature type="repeat" description="WD" evidence="3">
    <location>
        <begin position="504"/>
        <end position="546"/>
    </location>
</feature>
<dbReference type="PANTHER" id="PTHR19879:SF9">
    <property type="entry name" value="TRANSCRIPTION INITIATION FACTOR TFIID SUBUNIT 5"/>
    <property type="match status" value="1"/>
</dbReference>
<dbReference type="PROSITE" id="PS50082">
    <property type="entry name" value="WD_REPEATS_2"/>
    <property type="match status" value="12"/>
</dbReference>
<feature type="repeat" description="WD" evidence="3">
    <location>
        <begin position="629"/>
        <end position="670"/>
    </location>
</feature>
<keyword evidence="4" id="KW-0175">Coiled coil</keyword>
<dbReference type="SUPFAM" id="SSF56112">
    <property type="entry name" value="Protein kinase-like (PK-like)"/>
    <property type="match status" value="1"/>
</dbReference>
<dbReference type="SMART" id="SM00220">
    <property type="entry name" value="S_TKc"/>
    <property type="match status" value="1"/>
</dbReference>
<dbReference type="EMBL" id="JMCB01000006">
    <property type="protein sequence ID" value="KFE68223.1"/>
    <property type="molecule type" value="Genomic_DNA"/>
</dbReference>
<reference evidence="7 8" key="1">
    <citation type="submission" date="2014-04" db="EMBL/GenBank/DDBJ databases">
        <title>Genome assembly of Hyalangium minutum DSM 14724.</title>
        <authorList>
            <person name="Sharma G."/>
            <person name="Subramanian S."/>
        </authorList>
    </citation>
    <scope>NUCLEOTIDE SEQUENCE [LARGE SCALE GENOMIC DNA]</scope>
    <source>
        <strain evidence="7 8">DSM 14724</strain>
    </source>
</reference>
<comment type="caution">
    <text evidence="7">The sequence shown here is derived from an EMBL/GenBank/DDBJ whole genome shotgun (WGS) entry which is preliminary data.</text>
</comment>
<feature type="repeat" description="WD" evidence="3">
    <location>
        <begin position="804"/>
        <end position="835"/>
    </location>
</feature>
<evidence type="ECO:0000256" key="5">
    <source>
        <dbReference type="SAM" id="Phobius"/>
    </source>
</evidence>
<evidence type="ECO:0000313" key="8">
    <source>
        <dbReference type="Proteomes" id="UP000028725"/>
    </source>
</evidence>
<dbReference type="InterPro" id="IPR001680">
    <property type="entry name" value="WD40_rpt"/>
</dbReference>
<keyword evidence="5" id="KW-1133">Transmembrane helix</keyword>
<dbReference type="GO" id="GO:0004672">
    <property type="term" value="F:protein kinase activity"/>
    <property type="evidence" value="ECO:0007669"/>
    <property type="project" value="InterPro"/>
</dbReference>
<dbReference type="AlphaFoldDB" id="A0A085WKL0"/>
<keyword evidence="7" id="KW-0418">Kinase</keyword>
<evidence type="ECO:0000256" key="1">
    <source>
        <dbReference type="ARBA" id="ARBA00022574"/>
    </source>
</evidence>
<keyword evidence="8" id="KW-1185">Reference proteome</keyword>
<feature type="repeat" description="WD" evidence="3">
    <location>
        <begin position="422"/>
        <end position="456"/>
    </location>
</feature>
<accession>A0A085WKL0</accession>
<dbReference type="SUPFAM" id="SSF50978">
    <property type="entry name" value="WD40 repeat-like"/>
    <property type="match status" value="1"/>
</dbReference>
<dbReference type="Pfam" id="PF00069">
    <property type="entry name" value="Pkinase"/>
    <property type="match status" value="1"/>
</dbReference>
<feature type="repeat" description="WD" evidence="3">
    <location>
        <begin position="836"/>
        <end position="868"/>
    </location>
</feature>
<dbReference type="STRING" id="394096.DB31_7460"/>
<dbReference type="PROSITE" id="PS50011">
    <property type="entry name" value="PROTEIN_KINASE_DOM"/>
    <property type="match status" value="1"/>
</dbReference>
<feature type="repeat" description="WD" evidence="3">
    <location>
        <begin position="877"/>
        <end position="918"/>
    </location>
</feature>
<dbReference type="Proteomes" id="UP000028725">
    <property type="component" value="Unassembled WGS sequence"/>
</dbReference>
<dbReference type="InterPro" id="IPR008271">
    <property type="entry name" value="Ser/Thr_kinase_AS"/>
</dbReference>
<protein>
    <submittedName>
        <fullName evidence="7">Putative serine/threonine-protein kinase pkwA</fullName>
    </submittedName>
</protein>
<feature type="repeat" description="WD" evidence="3">
    <location>
        <begin position="711"/>
        <end position="742"/>
    </location>
</feature>
<keyword evidence="7" id="KW-0808">Transferase</keyword>
<dbReference type="PROSITE" id="PS00678">
    <property type="entry name" value="WD_REPEATS_1"/>
    <property type="match status" value="4"/>
</dbReference>
<dbReference type="Pfam" id="PF00400">
    <property type="entry name" value="WD40"/>
    <property type="match status" value="14"/>
</dbReference>
<feature type="transmembrane region" description="Helical" evidence="5">
    <location>
        <begin position="315"/>
        <end position="340"/>
    </location>
</feature>
<proteinExistence type="predicted"/>
<feature type="repeat" description="WD" evidence="3">
    <location>
        <begin position="670"/>
        <end position="711"/>
    </location>
</feature>
<dbReference type="PROSITE" id="PS50294">
    <property type="entry name" value="WD_REPEATS_REGION"/>
    <property type="match status" value="10"/>
</dbReference>
<dbReference type="GO" id="GO:0005524">
    <property type="term" value="F:ATP binding"/>
    <property type="evidence" value="ECO:0007669"/>
    <property type="project" value="InterPro"/>
</dbReference>
<dbReference type="SMART" id="SM00320">
    <property type="entry name" value="WD40"/>
    <property type="match status" value="16"/>
</dbReference>
<dbReference type="InterPro" id="IPR011009">
    <property type="entry name" value="Kinase-like_dom_sf"/>
</dbReference>
<dbReference type="SUPFAM" id="SSF50998">
    <property type="entry name" value="Quinoprotein alcohol dehydrogenase-like"/>
    <property type="match status" value="1"/>
</dbReference>
<dbReference type="Gene3D" id="2.130.10.10">
    <property type="entry name" value="YVTN repeat-like/Quinoprotein amine dehydrogenase"/>
    <property type="match status" value="5"/>
</dbReference>
<dbReference type="CDD" id="cd00200">
    <property type="entry name" value="WD40"/>
    <property type="match status" value="2"/>
</dbReference>
<feature type="repeat" description="WD" evidence="3">
    <location>
        <begin position="588"/>
        <end position="620"/>
    </location>
</feature>